<dbReference type="Proteomes" id="UP000230750">
    <property type="component" value="Unassembled WGS sequence"/>
</dbReference>
<dbReference type="GO" id="GO:0006886">
    <property type="term" value="P:intracellular protein transport"/>
    <property type="evidence" value="ECO:0007669"/>
    <property type="project" value="InterPro"/>
</dbReference>
<organism evidence="6 7">
    <name type="scientific">Stichopus japonicus</name>
    <name type="common">Sea cucumber</name>
    <dbReference type="NCBI Taxonomy" id="307972"/>
    <lineage>
        <taxon>Eukaryota</taxon>
        <taxon>Metazoa</taxon>
        <taxon>Echinodermata</taxon>
        <taxon>Eleutherozoa</taxon>
        <taxon>Echinozoa</taxon>
        <taxon>Holothuroidea</taxon>
        <taxon>Aspidochirotacea</taxon>
        <taxon>Aspidochirotida</taxon>
        <taxon>Stichopodidae</taxon>
        <taxon>Apostichopus</taxon>
    </lineage>
</organism>
<keyword evidence="3" id="KW-0811">Translocation</keyword>
<evidence type="ECO:0000256" key="1">
    <source>
        <dbReference type="ARBA" id="ARBA00022490"/>
    </source>
</evidence>
<name>A0A2G8K6S1_STIJA</name>
<dbReference type="STRING" id="307972.A0A2G8K6S1"/>
<evidence type="ECO:0000259" key="5">
    <source>
        <dbReference type="PROSITE" id="PS51196"/>
    </source>
</evidence>
<keyword evidence="2" id="KW-0813">Transport</keyword>
<comment type="caution">
    <text evidence="6">The sequence shown here is derived from an EMBL/GenBank/DDBJ whole genome shotgun (WGS) entry which is preliminary data.</text>
</comment>
<reference evidence="6 7" key="1">
    <citation type="journal article" date="2017" name="PLoS Biol.">
        <title>The sea cucumber genome provides insights into morphological evolution and visceral regeneration.</title>
        <authorList>
            <person name="Zhang X."/>
            <person name="Sun L."/>
            <person name="Yuan J."/>
            <person name="Sun Y."/>
            <person name="Gao Y."/>
            <person name="Zhang L."/>
            <person name="Li S."/>
            <person name="Dai H."/>
            <person name="Hamel J.F."/>
            <person name="Liu C."/>
            <person name="Yu Y."/>
            <person name="Liu S."/>
            <person name="Lin W."/>
            <person name="Guo K."/>
            <person name="Jin S."/>
            <person name="Xu P."/>
            <person name="Storey K.B."/>
            <person name="Huan P."/>
            <person name="Zhang T."/>
            <person name="Zhou Y."/>
            <person name="Zhang J."/>
            <person name="Lin C."/>
            <person name="Li X."/>
            <person name="Xing L."/>
            <person name="Huo D."/>
            <person name="Sun M."/>
            <person name="Wang L."/>
            <person name="Mercier A."/>
            <person name="Li F."/>
            <person name="Yang H."/>
            <person name="Xiang J."/>
        </authorList>
    </citation>
    <scope>NUCLEOTIDE SEQUENCE [LARGE SCALE GENOMIC DNA]</scope>
    <source>
        <strain evidence="6">Shaxun</strain>
        <tissue evidence="6">Muscle</tissue>
    </source>
</reference>
<feature type="domain" description="SecA family profile" evidence="5">
    <location>
        <begin position="1"/>
        <end position="279"/>
    </location>
</feature>
<dbReference type="SUPFAM" id="SSF48452">
    <property type="entry name" value="TPR-like"/>
    <property type="match status" value="1"/>
</dbReference>
<dbReference type="PANTHER" id="PTHR30612">
    <property type="entry name" value="SECA INNER MEMBRANE COMPONENT OF SEC PROTEIN SECRETION SYSTEM"/>
    <property type="match status" value="1"/>
</dbReference>
<dbReference type="PANTHER" id="PTHR30612:SF0">
    <property type="entry name" value="CHLOROPLAST PROTEIN-TRANSPORTING ATPASE"/>
    <property type="match status" value="1"/>
</dbReference>
<dbReference type="PROSITE" id="PS51194">
    <property type="entry name" value="HELICASE_CTER"/>
    <property type="match status" value="1"/>
</dbReference>
<dbReference type="OrthoDB" id="10038397at2759"/>
<dbReference type="InterPro" id="IPR011990">
    <property type="entry name" value="TPR-like_helical_dom_sf"/>
</dbReference>
<dbReference type="PROSITE" id="PS51196">
    <property type="entry name" value="SECA_MOTOR_DEAD"/>
    <property type="match status" value="1"/>
</dbReference>
<dbReference type="GO" id="GO:0006605">
    <property type="term" value="P:protein targeting"/>
    <property type="evidence" value="ECO:0007669"/>
    <property type="project" value="InterPro"/>
</dbReference>
<dbReference type="PRINTS" id="PR00906">
    <property type="entry name" value="SECA"/>
</dbReference>
<keyword evidence="7" id="KW-1185">Reference proteome</keyword>
<dbReference type="InterPro" id="IPR001650">
    <property type="entry name" value="Helicase_C-like"/>
</dbReference>
<dbReference type="InterPro" id="IPR027417">
    <property type="entry name" value="P-loop_NTPase"/>
</dbReference>
<proteinExistence type="predicted"/>
<keyword evidence="2" id="KW-0653">Protein transport</keyword>
<accession>A0A2G8K6S1</accession>
<gene>
    <name evidence="6" type="ORF">BSL78_19490</name>
</gene>
<evidence type="ECO:0000313" key="7">
    <source>
        <dbReference type="Proteomes" id="UP000230750"/>
    </source>
</evidence>
<dbReference type="AlphaFoldDB" id="A0A2G8K6S1"/>
<protein>
    <submittedName>
        <fullName evidence="6">Uncharacterized protein</fullName>
    </submittedName>
</protein>
<dbReference type="GO" id="GO:0005524">
    <property type="term" value="F:ATP binding"/>
    <property type="evidence" value="ECO:0007669"/>
    <property type="project" value="InterPro"/>
</dbReference>
<dbReference type="SUPFAM" id="SSF52540">
    <property type="entry name" value="P-loop containing nucleoside triphosphate hydrolases"/>
    <property type="match status" value="1"/>
</dbReference>
<dbReference type="Gene3D" id="3.40.50.300">
    <property type="entry name" value="P-loop containing nucleotide triphosphate hydrolases"/>
    <property type="match status" value="2"/>
</dbReference>
<dbReference type="EMBL" id="MRZV01000835">
    <property type="protein sequence ID" value="PIK43655.1"/>
    <property type="molecule type" value="Genomic_DNA"/>
</dbReference>
<dbReference type="InterPro" id="IPR014018">
    <property type="entry name" value="SecA_motor_DEAD"/>
</dbReference>
<evidence type="ECO:0000259" key="4">
    <source>
        <dbReference type="PROSITE" id="PS51194"/>
    </source>
</evidence>
<dbReference type="Gene3D" id="3.90.1440.10">
    <property type="entry name" value="SecA, preprotein cross-linking domain"/>
    <property type="match status" value="1"/>
</dbReference>
<dbReference type="Gene3D" id="1.25.40.10">
    <property type="entry name" value="Tetratricopeptide repeat domain"/>
    <property type="match status" value="1"/>
</dbReference>
<sequence>MQPGREYLVKDNAIHPVDFKHTGLIEGNKKWGDGIQQFLEMKHSLALSPMTLITNFVSNVALFKKYNQIYGLSGTLGSTIDREFLEKIYGTPSFQIPTHKPNKMVDLGGVLKHSKEEWLLEICDTLKRECKLGNSQTSRAALVIAEDISTAKMLVSTIKSIPKANLKLYTRNETDEVKAIKESLQQCDVLVATNLAGRGTNIKVTDDVNQNGGLFVLVTFLPFNERVELQAKGRTSRKGEPGSSKMVILTQNLDKNLSSCHNFNQVLQLRDKEERRKMSFRISEINLVSMKDNLFQSYCKFVKHYISLNEKNNDAIQEEVEDLHEKWGFWLKHKSSEIERESQPDCKIWTDCLKKYLDEVKNEASKKQTPSGSIYNIIKLGNIKCFREEYECAKIYFTQAIERDKIWSSIAYYNRAFCTLSISKSDGMQEAINDLEKAKCLLQHYFNELTVTLTCIKHSRVTQEEDKSNEGHFLRQVQLKFQVLNYFTDKIEKLIKKIDNIAKHKADTEVHADDILSISSLFDDELCCDFLQELWQLGLTQIFHIEKSSRIILDQVIVISIGVAQGLVGALLIPVSSGMLSQIAVGLVCDGVSDILGGAFGIVHGREVKWKSWSINKGVTLAAICLLPCVMKYGKVAGEAFVANKGKVKLVKSVLTETSKTVISDAKCITNAKSVIQGTYQTVGQASNLILQKSGKLVAVEVTKQMVDECFTCVAQPVVMKEIANLLRKILGSFINNVMKDLFEGDEMKKLIIRIEISSKTTDFSGCSNFQKLGEDVLRRHLR</sequence>
<feature type="domain" description="Helicase C-terminal" evidence="4">
    <location>
        <begin position="118"/>
        <end position="275"/>
    </location>
</feature>
<evidence type="ECO:0000313" key="6">
    <source>
        <dbReference type="EMBL" id="PIK43655.1"/>
    </source>
</evidence>
<evidence type="ECO:0000256" key="2">
    <source>
        <dbReference type="ARBA" id="ARBA00022927"/>
    </source>
</evidence>
<keyword evidence="1" id="KW-0963">Cytoplasm</keyword>
<evidence type="ECO:0000256" key="3">
    <source>
        <dbReference type="ARBA" id="ARBA00023010"/>
    </source>
</evidence>
<dbReference type="InterPro" id="IPR000185">
    <property type="entry name" value="SecA"/>
</dbReference>